<sequence>MTGMVGQRGASDSTDMLDWLYNKLMTIFLVATDHDVWVFILPITKLSAQQGQQHLGKMASAGLSCDRGCCTGLMQRFHDKSAGLVRSAGNESVVCCKKNAMLK</sequence>
<organism evidence="1">
    <name type="scientific">Chlamydomonas euryale</name>
    <dbReference type="NCBI Taxonomy" id="1486919"/>
    <lineage>
        <taxon>Eukaryota</taxon>
        <taxon>Viridiplantae</taxon>
        <taxon>Chlorophyta</taxon>
        <taxon>core chlorophytes</taxon>
        <taxon>Chlorophyceae</taxon>
        <taxon>CS clade</taxon>
        <taxon>Chlamydomonadales</taxon>
        <taxon>Chlamydomonadaceae</taxon>
        <taxon>Chlamydomonas</taxon>
    </lineage>
</organism>
<accession>A0A7R9V6M0</accession>
<gene>
    <name evidence="1" type="ORF">CEUR00632_LOCUS6106</name>
</gene>
<protein>
    <submittedName>
        <fullName evidence="1">Uncharacterized protein</fullName>
    </submittedName>
</protein>
<dbReference type="EMBL" id="HBEC01013250">
    <property type="protein sequence ID" value="CAD8286068.1"/>
    <property type="molecule type" value="Transcribed_RNA"/>
</dbReference>
<evidence type="ECO:0000313" key="1">
    <source>
        <dbReference type="EMBL" id="CAD8286068.1"/>
    </source>
</evidence>
<reference evidence="1" key="1">
    <citation type="submission" date="2021-01" db="EMBL/GenBank/DDBJ databases">
        <authorList>
            <person name="Corre E."/>
            <person name="Pelletier E."/>
            <person name="Niang G."/>
            <person name="Scheremetjew M."/>
            <person name="Finn R."/>
            <person name="Kale V."/>
            <person name="Holt S."/>
            <person name="Cochrane G."/>
            <person name="Meng A."/>
            <person name="Brown T."/>
            <person name="Cohen L."/>
        </authorList>
    </citation>
    <scope>NUCLEOTIDE SEQUENCE</scope>
    <source>
        <strain evidence="1">CCMP219</strain>
    </source>
</reference>
<name>A0A7R9V6M0_9CHLO</name>
<dbReference type="AlphaFoldDB" id="A0A7R9V6M0"/>
<proteinExistence type="predicted"/>